<evidence type="ECO:0000313" key="2">
    <source>
        <dbReference type="EMBL" id="EGU33886.1"/>
    </source>
</evidence>
<reference evidence="2 3" key="1">
    <citation type="journal article" date="2012" name="Int. J. Syst. Evol. Microbiol.">
        <title>Vibrio caribbeanicus sp. nov., isolated from the marine sponge Scleritoderma cyanea.</title>
        <authorList>
            <person name="Hoffmann M."/>
            <person name="Monday S.R."/>
            <person name="Allard M.W."/>
            <person name="Strain E.A."/>
            <person name="Whittaker P."/>
            <person name="Naum M."/>
            <person name="McCarthy P.J."/>
            <person name="Lopez J.V."/>
            <person name="Fischer M."/>
            <person name="Brown E.W."/>
        </authorList>
    </citation>
    <scope>NUCLEOTIDE SEQUENCE [LARGE SCALE GENOMIC DNA]</scope>
    <source>
        <strain evidence="2 3">LMG 19158</strain>
    </source>
</reference>
<protein>
    <submittedName>
        <fullName evidence="2">Uncharacterized protein</fullName>
    </submittedName>
</protein>
<proteinExistence type="predicted"/>
<dbReference type="AlphaFoldDB" id="F9RQS0"/>
<keyword evidence="1" id="KW-1133">Transmembrane helix</keyword>
<dbReference type="Proteomes" id="UP000004349">
    <property type="component" value="Unassembled WGS sequence"/>
</dbReference>
<comment type="caution">
    <text evidence="2">The sequence shown here is derived from an EMBL/GenBank/DDBJ whole genome shotgun (WGS) entry which is preliminary data.</text>
</comment>
<evidence type="ECO:0000256" key="1">
    <source>
        <dbReference type="SAM" id="Phobius"/>
    </source>
</evidence>
<feature type="transmembrane region" description="Helical" evidence="1">
    <location>
        <begin position="312"/>
        <end position="334"/>
    </location>
</feature>
<feature type="transmembrane region" description="Helical" evidence="1">
    <location>
        <begin position="388"/>
        <end position="408"/>
    </location>
</feature>
<dbReference type="eggNOG" id="ENOG5030W7T">
    <property type="taxonomic scope" value="Bacteria"/>
</dbReference>
<keyword evidence="1" id="KW-0812">Transmembrane</keyword>
<feature type="transmembrane region" description="Helical" evidence="1">
    <location>
        <begin position="287"/>
        <end position="305"/>
    </location>
</feature>
<keyword evidence="1" id="KW-0472">Membrane</keyword>
<gene>
    <name evidence="2" type="ORF">VIS19158_10057</name>
</gene>
<name>F9RQS0_9VIBR</name>
<organism evidence="2 3">
    <name type="scientific">Vibrio scophthalmi LMG 19158</name>
    <dbReference type="NCBI Taxonomy" id="870967"/>
    <lineage>
        <taxon>Bacteria</taxon>
        <taxon>Pseudomonadati</taxon>
        <taxon>Pseudomonadota</taxon>
        <taxon>Gammaproteobacteria</taxon>
        <taxon>Vibrionales</taxon>
        <taxon>Vibrionaceae</taxon>
        <taxon>Vibrio</taxon>
    </lineage>
</organism>
<sequence length="410" mass="47990">MEINNFCSNCDKDVVMELLSDDYLEYRGSCPTNLIEHLELVDFNEDITVKINLTKSIDTCKVYDSVAFTKYLLKLDISNQIKQISSYFNEGHVVRLNSNSNFTTFIKANRVIHTEQVINIVNDELKSSITPYYINWLINVYVHDEVLSSYFERVRNILSLICICENKERDFSSYYLSRDNAVDIDEVRNLNSLQSNYFYQVFKWIFEDDNYNLKRSIVCNILSIQASFPESLNKNLLPLLKSNLNIVFKDNFDSYIAAKSSVMDYLFELSTRLSEEINNNKSSLNNSLLVILSFFFTSVVFTAIDKGKLENIFTYEVSVLSSAFILCSMVYLTFSQIETENATDYYDKQKVEFMTKYNTVFSQEELSDLFNPPSIQDVFIRAKSRTMFYIYQSILLFLTILIWYLHYLNL</sequence>
<dbReference type="EMBL" id="AFWE01000171">
    <property type="protein sequence ID" value="EGU33886.1"/>
    <property type="molecule type" value="Genomic_DNA"/>
</dbReference>
<evidence type="ECO:0000313" key="3">
    <source>
        <dbReference type="Proteomes" id="UP000004349"/>
    </source>
</evidence>
<accession>F9RQS0</accession>